<organism evidence="2 3">
    <name type="scientific">Lysobacter enzymogenes</name>
    <dbReference type="NCBI Taxonomy" id="69"/>
    <lineage>
        <taxon>Bacteria</taxon>
        <taxon>Pseudomonadati</taxon>
        <taxon>Pseudomonadota</taxon>
        <taxon>Gammaproteobacteria</taxon>
        <taxon>Lysobacterales</taxon>
        <taxon>Lysobacteraceae</taxon>
        <taxon>Lysobacter</taxon>
    </lineage>
</organism>
<gene>
    <name evidence="2" type="ORF">LEN_2330</name>
</gene>
<dbReference type="RefSeq" id="WP_096377949.1">
    <property type="nucleotide sequence ID" value="NZ_AP014940.1"/>
</dbReference>
<evidence type="ECO:0000256" key="1">
    <source>
        <dbReference type="SAM" id="SignalP"/>
    </source>
</evidence>
<dbReference type="InterPro" id="IPR011050">
    <property type="entry name" value="Pectin_lyase_fold/virulence"/>
</dbReference>
<proteinExistence type="predicted"/>
<evidence type="ECO:0000313" key="3">
    <source>
        <dbReference type="Proteomes" id="UP000218824"/>
    </source>
</evidence>
<keyword evidence="1" id="KW-0732">Signal</keyword>
<feature type="chain" id="PRO_5043684032" description="Right handed beta helix domain-containing protein" evidence="1">
    <location>
        <begin position="23"/>
        <end position="276"/>
    </location>
</feature>
<dbReference type="SUPFAM" id="SSF51126">
    <property type="entry name" value="Pectin lyase-like"/>
    <property type="match status" value="1"/>
</dbReference>
<dbReference type="Proteomes" id="UP000218824">
    <property type="component" value="Chromosome"/>
</dbReference>
<evidence type="ECO:0008006" key="4">
    <source>
        <dbReference type="Google" id="ProtNLM"/>
    </source>
</evidence>
<accession>A0AAU9AI20</accession>
<dbReference type="AlphaFoldDB" id="A0AAU9AI20"/>
<dbReference type="GeneID" id="83064191"/>
<evidence type="ECO:0000313" key="2">
    <source>
        <dbReference type="EMBL" id="BAV97817.1"/>
    </source>
</evidence>
<dbReference type="Gene3D" id="2.160.20.10">
    <property type="entry name" value="Single-stranded right-handed beta-helix, Pectin lyase-like"/>
    <property type="match status" value="1"/>
</dbReference>
<feature type="signal peptide" evidence="1">
    <location>
        <begin position="1"/>
        <end position="22"/>
    </location>
</feature>
<dbReference type="EMBL" id="AP014940">
    <property type="protein sequence ID" value="BAV97817.1"/>
    <property type="molecule type" value="Genomic_DNA"/>
</dbReference>
<dbReference type="KEGG" id="lem:LEN_2330"/>
<name>A0AAU9AI20_LYSEN</name>
<dbReference type="InterPro" id="IPR012334">
    <property type="entry name" value="Pectin_lyas_fold"/>
</dbReference>
<sequence length="276" mass="29321">MRHLANTGLALVGLLLSANALACDTILPPTQVGVHLPGKYCLSANRSLPIEIDGADIELDCRSRSLASAQPGNSDTGIRVRGGDKVVVRNCRIEGFAVGIFLEARSGAQLLNNTVLRAQFTPIVARGEYFQGGPIDPQIEPVRIVGNRVIGYGQGGTTNPGAALIVQGLPRAAISNNVVAGFSGPTGLELVESPDAQLTGNQFLDFSRGDRLLRLRNSPRARIVHNTIMSRQPTVFEGLSGATDATCVENVFINTVRSGFADCAVARYNVEQQSQM</sequence>
<protein>
    <recommendedName>
        <fullName evidence="4">Right handed beta helix domain-containing protein</fullName>
    </recommendedName>
</protein>
<reference evidence="2 3" key="1">
    <citation type="journal article" date="2017" name="DNA Res.">
        <title>Complete genome sequence and expression profile of the commercial lytic enzyme producer Lysobacter enzymogenes M497-1.</title>
        <authorList>
            <person name="Takami H."/>
            <person name="Toyoda A."/>
            <person name="Uchiyama I."/>
            <person name="Itoh T."/>
            <person name="Takaki Y."/>
            <person name="Arai W."/>
            <person name="Nishi S."/>
            <person name="Kawai M."/>
            <person name="Shinya K."/>
            <person name="Ikeda H."/>
        </authorList>
    </citation>
    <scope>NUCLEOTIDE SEQUENCE [LARGE SCALE GENOMIC DNA]</scope>
    <source>
        <strain evidence="2 3">M497-1</strain>
    </source>
</reference>